<evidence type="ECO:0000256" key="1">
    <source>
        <dbReference type="ARBA" id="ARBA00004651"/>
    </source>
</evidence>
<dbReference type="EMBL" id="QUNO01000012">
    <property type="protein sequence ID" value="REH40994.1"/>
    <property type="molecule type" value="Genomic_DNA"/>
</dbReference>
<dbReference type="Pfam" id="PF03899">
    <property type="entry name" value="ATP-synt_I"/>
    <property type="match status" value="1"/>
</dbReference>
<name>A0A3E0HAB5_9PSEU</name>
<evidence type="ECO:0000313" key="8">
    <source>
        <dbReference type="Proteomes" id="UP000256269"/>
    </source>
</evidence>
<keyword evidence="2" id="KW-1003">Cell membrane</keyword>
<organism evidence="7 8">
    <name type="scientific">Kutzneria buriramensis</name>
    <dbReference type="NCBI Taxonomy" id="1045776"/>
    <lineage>
        <taxon>Bacteria</taxon>
        <taxon>Bacillati</taxon>
        <taxon>Actinomycetota</taxon>
        <taxon>Actinomycetes</taxon>
        <taxon>Pseudonocardiales</taxon>
        <taxon>Pseudonocardiaceae</taxon>
        <taxon>Kutzneria</taxon>
    </lineage>
</organism>
<feature type="transmembrane region" description="Helical" evidence="6">
    <location>
        <begin position="117"/>
        <end position="138"/>
    </location>
</feature>
<keyword evidence="3 6" id="KW-0812">Transmembrane</keyword>
<evidence type="ECO:0000256" key="4">
    <source>
        <dbReference type="ARBA" id="ARBA00022989"/>
    </source>
</evidence>
<gene>
    <name evidence="7" type="ORF">BCF44_11276</name>
</gene>
<feature type="transmembrane region" description="Helical" evidence="6">
    <location>
        <begin position="54"/>
        <end position="72"/>
    </location>
</feature>
<comment type="subcellular location">
    <subcellularLocation>
        <location evidence="1">Cell membrane</location>
        <topology evidence="1">Multi-pass membrane protein</topology>
    </subcellularLocation>
</comment>
<sequence>MRFKGKSMSAGEAASPTPIHVQRVIDMRRPFLMAAAMGVLALVVSGLLGHILMGVFGVVGLGLGLLNTRLVQRSVGKVTVTENPSKKALAFSALGRLAIITAIALGIGLFIRPDGIGIFLGLAVFQLIIIASTSASAVKGLRQQ</sequence>
<evidence type="ECO:0000256" key="3">
    <source>
        <dbReference type="ARBA" id="ARBA00022692"/>
    </source>
</evidence>
<dbReference type="GO" id="GO:0005886">
    <property type="term" value="C:plasma membrane"/>
    <property type="evidence" value="ECO:0007669"/>
    <property type="project" value="UniProtKB-SubCell"/>
</dbReference>
<evidence type="ECO:0000313" key="7">
    <source>
        <dbReference type="EMBL" id="REH40994.1"/>
    </source>
</evidence>
<keyword evidence="4 6" id="KW-1133">Transmembrane helix</keyword>
<dbReference type="AlphaFoldDB" id="A0A3E0HAB5"/>
<comment type="caution">
    <text evidence="7">The sequence shown here is derived from an EMBL/GenBank/DDBJ whole genome shotgun (WGS) entry which is preliminary data.</text>
</comment>
<evidence type="ECO:0000256" key="5">
    <source>
        <dbReference type="ARBA" id="ARBA00023136"/>
    </source>
</evidence>
<dbReference type="Proteomes" id="UP000256269">
    <property type="component" value="Unassembled WGS sequence"/>
</dbReference>
<evidence type="ECO:0000256" key="2">
    <source>
        <dbReference type="ARBA" id="ARBA00022475"/>
    </source>
</evidence>
<reference evidence="7 8" key="1">
    <citation type="submission" date="2018-08" db="EMBL/GenBank/DDBJ databases">
        <title>Genomic Encyclopedia of Archaeal and Bacterial Type Strains, Phase II (KMG-II): from individual species to whole genera.</title>
        <authorList>
            <person name="Goeker M."/>
        </authorList>
    </citation>
    <scope>NUCLEOTIDE SEQUENCE [LARGE SCALE GENOMIC DNA]</scope>
    <source>
        <strain evidence="7 8">DSM 45791</strain>
    </source>
</reference>
<evidence type="ECO:0000256" key="6">
    <source>
        <dbReference type="SAM" id="Phobius"/>
    </source>
</evidence>
<feature type="transmembrane region" description="Helical" evidence="6">
    <location>
        <begin position="93"/>
        <end position="111"/>
    </location>
</feature>
<accession>A0A3E0HAB5</accession>
<proteinExistence type="predicted"/>
<feature type="transmembrane region" description="Helical" evidence="6">
    <location>
        <begin position="31"/>
        <end position="48"/>
    </location>
</feature>
<evidence type="ECO:0008006" key="9">
    <source>
        <dbReference type="Google" id="ProtNLM"/>
    </source>
</evidence>
<dbReference type="InterPro" id="IPR005598">
    <property type="entry name" value="ATP_synth_I"/>
</dbReference>
<protein>
    <recommendedName>
        <fullName evidence="9">ATP synthase protein I</fullName>
    </recommendedName>
</protein>
<keyword evidence="8" id="KW-1185">Reference proteome</keyword>
<keyword evidence="5 6" id="KW-0472">Membrane</keyword>